<feature type="active site" description="Proton acceptor" evidence="8">
    <location>
        <position position="74"/>
    </location>
</feature>
<keyword evidence="3 8" id="KW-0028">Amino-acid biosynthesis</keyword>
<evidence type="ECO:0000259" key="10">
    <source>
        <dbReference type="Pfam" id="PF08501"/>
    </source>
</evidence>
<evidence type="ECO:0000256" key="3">
    <source>
        <dbReference type="ARBA" id="ARBA00022605"/>
    </source>
</evidence>
<dbReference type="Pfam" id="PF01488">
    <property type="entry name" value="Shikimate_DH"/>
    <property type="match status" value="1"/>
</dbReference>
<evidence type="ECO:0000256" key="8">
    <source>
        <dbReference type="HAMAP-Rule" id="MF_00222"/>
    </source>
</evidence>
<evidence type="ECO:0000256" key="4">
    <source>
        <dbReference type="ARBA" id="ARBA00022857"/>
    </source>
</evidence>
<evidence type="ECO:0000256" key="1">
    <source>
        <dbReference type="ARBA" id="ARBA00004871"/>
    </source>
</evidence>
<dbReference type="InterPro" id="IPR022893">
    <property type="entry name" value="Shikimate_DH_fam"/>
</dbReference>
<dbReference type="PANTHER" id="PTHR21089">
    <property type="entry name" value="SHIKIMATE DEHYDROGENASE"/>
    <property type="match status" value="1"/>
</dbReference>
<feature type="binding site" evidence="8">
    <location>
        <position position="258"/>
    </location>
    <ligand>
        <name>shikimate</name>
        <dbReference type="ChEBI" id="CHEBI:36208"/>
    </ligand>
</feature>
<evidence type="ECO:0000256" key="2">
    <source>
        <dbReference type="ARBA" id="ARBA00012962"/>
    </source>
</evidence>
<comment type="caution">
    <text evidence="8">Lacks conserved residue(s) required for the propagation of feature annotation.</text>
</comment>
<feature type="binding site" evidence="8">
    <location>
        <position position="86"/>
    </location>
    <ligand>
        <name>NADP(+)</name>
        <dbReference type="ChEBI" id="CHEBI:58349"/>
    </ligand>
</feature>
<dbReference type="GO" id="GO:0050661">
    <property type="term" value="F:NADP binding"/>
    <property type="evidence" value="ECO:0007669"/>
    <property type="project" value="InterPro"/>
</dbReference>
<evidence type="ECO:0000259" key="9">
    <source>
        <dbReference type="Pfam" id="PF01488"/>
    </source>
</evidence>
<feature type="binding site" evidence="8">
    <location>
        <position position="95"/>
    </location>
    <ligand>
        <name>shikimate</name>
        <dbReference type="ChEBI" id="CHEBI:36208"/>
    </ligand>
</feature>
<keyword evidence="5 8" id="KW-0560">Oxidoreductase</keyword>
<dbReference type="InterPro" id="IPR011342">
    <property type="entry name" value="Shikimate_DH"/>
</dbReference>
<evidence type="ECO:0000256" key="5">
    <source>
        <dbReference type="ARBA" id="ARBA00023002"/>
    </source>
</evidence>
<feature type="domain" description="Quinate/shikimate 5-dehydrogenase/glutamyl-tRNA reductase" evidence="9">
    <location>
        <begin position="124"/>
        <end position="200"/>
    </location>
</feature>
<dbReference type="GO" id="GO:0004764">
    <property type="term" value="F:shikimate 3-dehydrogenase (NADP+) activity"/>
    <property type="evidence" value="ECO:0007669"/>
    <property type="project" value="UniProtKB-UniRule"/>
</dbReference>
<evidence type="ECO:0000256" key="6">
    <source>
        <dbReference type="ARBA" id="ARBA00023141"/>
    </source>
</evidence>
<dbReference type="Pfam" id="PF18317">
    <property type="entry name" value="SDH_C"/>
    <property type="match status" value="1"/>
</dbReference>
<evidence type="ECO:0000256" key="7">
    <source>
        <dbReference type="ARBA" id="ARBA00049442"/>
    </source>
</evidence>
<evidence type="ECO:0000259" key="11">
    <source>
        <dbReference type="Pfam" id="PF18317"/>
    </source>
</evidence>
<evidence type="ECO:0000313" key="13">
    <source>
        <dbReference type="Proteomes" id="UP000276437"/>
    </source>
</evidence>
<dbReference type="OrthoDB" id="9792692at2"/>
<dbReference type="Pfam" id="PF08501">
    <property type="entry name" value="Shikimate_dh_N"/>
    <property type="match status" value="1"/>
</dbReference>
<dbReference type="RefSeq" id="WP_126310170.1">
    <property type="nucleotide sequence ID" value="NZ_AP018449.1"/>
</dbReference>
<dbReference type="InterPro" id="IPR036291">
    <property type="entry name" value="NAD(P)-bd_dom_sf"/>
</dbReference>
<dbReference type="GO" id="GO:0008652">
    <property type="term" value="P:amino acid biosynthetic process"/>
    <property type="evidence" value="ECO:0007669"/>
    <property type="project" value="UniProtKB-KW"/>
</dbReference>
<feature type="binding site" evidence="8">
    <location>
        <begin position="134"/>
        <end position="138"/>
    </location>
    <ligand>
        <name>NADP(+)</name>
        <dbReference type="ChEBI" id="CHEBI:58349"/>
    </ligand>
</feature>
<dbReference type="GO" id="GO:0009423">
    <property type="term" value="P:chorismate biosynthetic process"/>
    <property type="evidence" value="ECO:0007669"/>
    <property type="project" value="UniProtKB-UniRule"/>
</dbReference>
<dbReference type="Proteomes" id="UP000276437">
    <property type="component" value="Chromosome"/>
</dbReference>
<dbReference type="NCBIfam" id="TIGR00507">
    <property type="entry name" value="aroE"/>
    <property type="match status" value="1"/>
</dbReference>
<dbReference type="InterPro" id="IPR013708">
    <property type="entry name" value="Shikimate_DH-bd_N"/>
</dbReference>
<dbReference type="NCBIfam" id="NF001314">
    <property type="entry name" value="PRK00258.2-2"/>
    <property type="match status" value="1"/>
</dbReference>
<dbReference type="AlphaFoldDB" id="A0A348AQH8"/>
<feature type="binding site" evidence="8">
    <location>
        <position position="70"/>
    </location>
    <ligand>
        <name>shikimate</name>
        <dbReference type="ChEBI" id="CHEBI:36208"/>
    </ligand>
</feature>
<dbReference type="HAMAP" id="MF_00222">
    <property type="entry name" value="Shikimate_DH_AroE"/>
    <property type="match status" value="1"/>
</dbReference>
<comment type="catalytic activity">
    <reaction evidence="7 8">
        <text>shikimate + NADP(+) = 3-dehydroshikimate + NADPH + H(+)</text>
        <dbReference type="Rhea" id="RHEA:17737"/>
        <dbReference type="ChEBI" id="CHEBI:15378"/>
        <dbReference type="ChEBI" id="CHEBI:16630"/>
        <dbReference type="ChEBI" id="CHEBI:36208"/>
        <dbReference type="ChEBI" id="CHEBI:57783"/>
        <dbReference type="ChEBI" id="CHEBI:58349"/>
        <dbReference type="EC" id="1.1.1.25"/>
    </reaction>
</comment>
<feature type="binding site" evidence="8">
    <location>
        <position position="228"/>
    </location>
    <ligand>
        <name>NADP(+)</name>
        <dbReference type="ChEBI" id="CHEBI:58349"/>
    </ligand>
</feature>
<feature type="binding site" evidence="8">
    <location>
        <position position="251"/>
    </location>
    <ligand>
        <name>NADP(+)</name>
        <dbReference type="ChEBI" id="CHEBI:58349"/>
    </ligand>
</feature>
<dbReference type="NCBIfam" id="NF001319">
    <property type="entry name" value="PRK00258.3-3"/>
    <property type="match status" value="1"/>
</dbReference>
<feature type="domain" description="Shikimate dehydrogenase substrate binding N-terminal" evidence="10">
    <location>
        <begin position="15"/>
        <end position="97"/>
    </location>
</feature>
<comment type="similarity">
    <text evidence="8">Belongs to the shikimate dehydrogenase family.</text>
</comment>
<accession>A0A348AQH8</accession>
<feature type="binding site" evidence="8">
    <location>
        <begin position="23"/>
        <end position="25"/>
    </location>
    <ligand>
        <name>shikimate</name>
        <dbReference type="ChEBI" id="CHEBI:36208"/>
    </ligand>
</feature>
<keyword evidence="4 8" id="KW-0521">NADP</keyword>
<dbReference type="PANTHER" id="PTHR21089:SF1">
    <property type="entry name" value="BIFUNCTIONAL 3-DEHYDROQUINATE DEHYDRATASE_SHIKIMATE DEHYDROGENASE, CHLOROPLASTIC"/>
    <property type="match status" value="1"/>
</dbReference>
<proteinExistence type="inferred from homology"/>
<dbReference type="GO" id="GO:0019632">
    <property type="term" value="P:shikimate metabolic process"/>
    <property type="evidence" value="ECO:0007669"/>
    <property type="project" value="InterPro"/>
</dbReference>
<dbReference type="GO" id="GO:0009073">
    <property type="term" value="P:aromatic amino acid family biosynthetic process"/>
    <property type="evidence" value="ECO:0007669"/>
    <property type="project" value="UniProtKB-KW"/>
</dbReference>
<feature type="binding site" evidence="8">
    <location>
        <position position="110"/>
    </location>
    <ligand>
        <name>shikimate</name>
        <dbReference type="ChEBI" id="CHEBI:36208"/>
    </ligand>
</feature>
<reference evidence="12 13" key="1">
    <citation type="journal article" date="2018" name="Int. J. Syst. Evol. Microbiol.">
        <title>Methylomusa anaerophila gen. nov., sp. nov., an anaerobic methanol-utilizing bacterium isolated from a microbial fuel cell.</title>
        <authorList>
            <person name="Amano N."/>
            <person name="Yamamuro A."/>
            <person name="Miyahara M."/>
            <person name="Kouzuma A."/>
            <person name="Abe T."/>
            <person name="Watanabe K."/>
        </authorList>
    </citation>
    <scope>NUCLEOTIDE SEQUENCE [LARGE SCALE GENOMIC DNA]</scope>
    <source>
        <strain evidence="12 13">MMFC1</strain>
    </source>
</reference>
<dbReference type="UniPathway" id="UPA00053">
    <property type="reaction ID" value="UER00087"/>
</dbReference>
<dbReference type="Gene3D" id="3.40.50.10860">
    <property type="entry name" value="Leucine Dehydrogenase, chain A, domain 1"/>
    <property type="match status" value="1"/>
</dbReference>
<name>A0A348AQH8_9FIRM</name>
<feature type="binding site" evidence="8">
    <location>
        <position position="230"/>
    </location>
    <ligand>
        <name>shikimate</name>
        <dbReference type="ChEBI" id="CHEBI:36208"/>
    </ligand>
</feature>
<protein>
    <recommendedName>
        <fullName evidence="2 8">Shikimate dehydrogenase (NADP(+))</fullName>
        <shortName evidence="8">SDH</shortName>
        <ecNumber evidence="2 8">1.1.1.25</ecNumber>
    </recommendedName>
</protein>
<sequence length="288" mass="30845">MELWEITGETRKVGLLGWPLGHSVSPHIQNAAFRAANIDYIYLPLPVEPDVLPQAVAGLKALGFVGVNVTIPHKVAIMKYLDALDESAEMVGAVNTIVICDGNSVGYNTDAEGFINSLYANGVKVAGQNAAILGAGGAARAVVAGLLQHGAATVIIGARDRQKAEELAQRFDPSKVRGVEWNDACWNASLHEADILINSTPTGMFPNVEVMPPVCWECIPPATVVYDVVYNPLITRFMTEAGRHGMKTVGGAGMLVEQGAIAFHLWTGISPLKDVMYQAVEEKLNKNK</sequence>
<evidence type="ECO:0000313" key="12">
    <source>
        <dbReference type="EMBL" id="BBB93326.1"/>
    </source>
</evidence>
<dbReference type="SUPFAM" id="SSF53223">
    <property type="entry name" value="Aminoacid dehydrogenase-like, N-terminal domain"/>
    <property type="match status" value="1"/>
</dbReference>
<comment type="pathway">
    <text evidence="1 8">Metabolic intermediate biosynthesis; chorismate biosynthesis; chorismate from D-erythrose 4-phosphate and phosphoenolpyruvate: step 4/7.</text>
</comment>
<keyword evidence="6 8" id="KW-0057">Aromatic amino acid biosynthesis</keyword>
<dbReference type="InterPro" id="IPR046346">
    <property type="entry name" value="Aminoacid_DH-like_N_sf"/>
</dbReference>
<gene>
    <name evidence="12" type="primary">ydiB</name>
    <name evidence="8" type="synonym">aroE</name>
    <name evidence="12" type="ORF">MAMMFC1_04038</name>
</gene>
<feature type="domain" description="SDH C-terminal" evidence="11">
    <location>
        <begin position="251"/>
        <end position="281"/>
    </location>
</feature>
<comment type="subunit">
    <text evidence="8">Homodimer.</text>
</comment>
<keyword evidence="13" id="KW-1185">Reference proteome</keyword>
<organism evidence="12 13">
    <name type="scientific">Methylomusa anaerophila</name>
    <dbReference type="NCBI Taxonomy" id="1930071"/>
    <lineage>
        <taxon>Bacteria</taxon>
        <taxon>Bacillati</taxon>
        <taxon>Bacillota</taxon>
        <taxon>Negativicutes</taxon>
        <taxon>Selenomonadales</taxon>
        <taxon>Sporomusaceae</taxon>
        <taxon>Methylomusa</taxon>
    </lineage>
</organism>
<dbReference type="InterPro" id="IPR041121">
    <property type="entry name" value="SDH_C"/>
</dbReference>
<dbReference type="KEGG" id="mana:MAMMFC1_04038"/>
<comment type="function">
    <text evidence="8">Involved in the biosynthesis of the chorismate, which leads to the biosynthesis of aromatic amino acids. Catalyzes the reversible NADPH linked reduction of 3-dehydroshikimate (DHSA) to yield shikimate (SA).</text>
</comment>
<dbReference type="EC" id="1.1.1.25" evidence="2 8"/>
<dbReference type="SUPFAM" id="SSF51735">
    <property type="entry name" value="NAD(P)-binding Rossmann-fold domains"/>
    <property type="match status" value="1"/>
</dbReference>
<dbReference type="Gene3D" id="3.40.50.720">
    <property type="entry name" value="NAD(P)-binding Rossmann-like Domain"/>
    <property type="match status" value="1"/>
</dbReference>
<dbReference type="CDD" id="cd01065">
    <property type="entry name" value="NAD_bind_Shikimate_DH"/>
    <property type="match status" value="1"/>
</dbReference>
<dbReference type="InterPro" id="IPR006151">
    <property type="entry name" value="Shikm_DH/Glu-tRNA_Rdtase"/>
</dbReference>
<dbReference type="EMBL" id="AP018449">
    <property type="protein sequence ID" value="BBB93326.1"/>
    <property type="molecule type" value="Genomic_DNA"/>
</dbReference>